<evidence type="ECO:0000313" key="1">
    <source>
        <dbReference type="EMBL" id="GBP68541.1"/>
    </source>
</evidence>
<dbReference type="EMBL" id="BGZK01001015">
    <property type="protein sequence ID" value="GBP68541.1"/>
    <property type="molecule type" value="Genomic_DNA"/>
</dbReference>
<reference evidence="1 2" key="1">
    <citation type="journal article" date="2019" name="Commun. Biol.">
        <title>The bagworm genome reveals a unique fibroin gene that provides high tensile strength.</title>
        <authorList>
            <person name="Kono N."/>
            <person name="Nakamura H."/>
            <person name="Ohtoshi R."/>
            <person name="Tomita M."/>
            <person name="Numata K."/>
            <person name="Arakawa K."/>
        </authorList>
    </citation>
    <scope>NUCLEOTIDE SEQUENCE [LARGE SCALE GENOMIC DNA]</scope>
</reference>
<protein>
    <submittedName>
        <fullName evidence="1">Uncharacterized protein</fullName>
    </submittedName>
</protein>
<comment type="caution">
    <text evidence="1">The sequence shown here is derived from an EMBL/GenBank/DDBJ whole genome shotgun (WGS) entry which is preliminary data.</text>
</comment>
<accession>A0A4C1XX55</accession>
<proteinExistence type="predicted"/>
<organism evidence="1 2">
    <name type="scientific">Eumeta variegata</name>
    <name type="common">Bagworm moth</name>
    <name type="synonym">Eumeta japonica</name>
    <dbReference type="NCBI Taxonomy" id="151549"/>
    <lineage>
        <taxon>Eukaryota</taxon>
        <taxon>Metazoa</taxon>
        <taxon>Ecdysozoa</taxon>
        <taxon>Arthropoda</taxon>
        <taxon>Hexapoda</taxon>
        <taxon>Insecta</taxon>
        <taxon>Pterygota</taxon>
        <taxon>Neoptera</taxon>
        <taxon>Endopterygota</taxon>
        <taxon>Lepidoptera</taxon>
        <taxon>Glossata</taxon>
        <taxon>Ditrysia</taxon>
        <taxon>Tineoidea</taxon>
        <taxon>Psychidae</taxon>
        <taxon>Oiketicinae</taxon>
        <taxon>Eumeta</taxon>
    </lineage>
</organism>
<dbReference type="AlphaFoldDB" id="A0A4C1XX55"/>
<name>A0A4C1XX55_EUMVA</name>
<evidence type="ECO:0000313" key="2">
    <source>
        <dbReference type="Proteomes" id="UP000299102"/>
    </source>
</evidence>
<keyword evidence="2" id="KW-1185">Reference proteome</keyword>
<gene>
    <name evidence="1" type="ORF">EVAR_53959_1</name>
</gene>
<dbReference type="Proteomes" id="UP000299102">
    <property type="component" value="Unassembled WGS sequence"/>
</dbReference>
<sequence length="91" mass="10103">MLKNLLHFKRNLTRLKPQLRLVDNESGSVDIELIGLHKGPVTAVVLATGNLAAKPQQSVHPRPQRSARTERVAVVPQLLQPNRFAISAFSF</sequence>